<dbReference type="EMBL" id="GEDG01025778">
    <property type="protein sequence ID" value="JAP15008.1"/>
    <property type="molecule type" value="Transcribed_RNA"/>
</dbReference>
<proteinExistence type="predicted"/>
<accession>A0A0V0H5D1</accession>
<sequence>MIIFFCLNCSGHRSSILRFFPCITFKTGYTSSSVNHPQYNSFSSTNGITSSFFFFYDKGNTQPTTL</sequence>
<evidence type="ECO:0000313" key="1">
    <source>
        <dbReference type="EMBL" id="JAP15008.1"/>
    </source>
</evidence>
<reference evidence="1" key="1">
    <citation type="submission" date="2015-12" db="EMBL/GenBank/DDBJ databases">
        <title>Gene expression during late stages of embryo sac development: a critical building block for successful pollen-pistil interactions.</title>
        <authorList>
            <person name="Liu Y."/>
            <person name="Joly V."/>
            <person name="Sabar M."/>
            <person name="Matton D.P."/>
        </authorList>
    </citation>
    <scope>NUCLEOTIDE SEQUENCE</scope>
</reference>
<protein>
    <submittedName>
        <fullName evidence="1">Putative ovule protein</fullName>
    </submittedName>
</protein>
<organism evidence="1">
    <name type="scientific">Solanum chacoense</name>
    <name type="common">Chaco potato</name>
    <dbReference type="NCBI Taxonomy" id="4108"/>
    <lineage>
        <taxon>Eukaryota</taxon>
        <taxon>Viridiplantae</taxon>
        <taxon>Streptophyta</taxon>
        <taxon>Embryophyta</taxon>
        <taxon>Tracheophyta</taxon>
        <taxon>Spermatophyta</taxon>
        <taxon>Magnoliopsida</taxon>
        <taxon>eudicotyledons</taxon>
        <taxon>Gunneridae</taxon>
        <taxon>Pentapetalae</taxon>
        <taxon>asterids</taxon>
        <taxon>lamiids</taxon>
        <taxon>Solanales</taxon>
        <taxon>Solanaceae</taxon>
        <taxon>Solanoideae</taxon>
        <taxon>Solaneae</taxon>
        <taxon>Solanum</taxon>
    </lineage>
</organism>
<dbReference type="AlphaFoldDB" id="A0A0V0H5D1"/>
<name>A0A0V0H5D1_SOLCH</name>